<dbReference type="PROSITE" id="PS51898">
    <property type="entry name" value="TYR_RECOMBINASE"/>
    <property type="match status" value="1"/>
</dbReference>
<dbReference type="Proteomes" id="UP000304148">
    <property type="component" value="Chromosome"/>
</dbReference>
<dbReference type="InterPro" id="IPR013762">
    <property type="entry name" value="Integrase-like_cat_sf"/>
</dbReference>
<dbReference type="InterPro" id="IPR011010">
    <property type="entry name" value="DNA_brk_join_enz"/>
</dbReference>
<dbReference type="EMBL" id="LS992241">
    <property type="protein sequence ID" value="SYX87698.1"/>
    <property type="molecule type" value="Genomic_DNA"/>
</dbReference>
<dbReference type="InterPro" id="IPR002104">
    <property type="entry name" value="Integrase_catalytic"/>
</dbReference>
<dbReference type="PANTHER" id="PTHR30349">
    <property type="entry name" value="PHAGE INTEGRASE-RELATED"/>
    <property type="match status" value="1"/>
</dbReference>
<dbReference type="GO" id="GO:0015074">
    <property type="term" value="P:DNA integration"/>
    <property type="evidence" value="ECO:0007669"/>
    <property type="project" value="InterPro"/>
</dbReference>
<dbReference type="PANTHER" id="PTHR30349:SF64">
    <property type="entry name" value="PROPHAGE INTEGRASE INTD-RELATED"/>
    <property type="match status" value="1"/>
</dbReference>
<dbReference type="AlphaFoldDB" id="A0A383RI27"/>
<evidence type="ECO:0000313" key="9">
    <source>
        <dbReference type="Proteomes" id="UP000304148"/>
    </source>
</evidence>
<reference evidence="9" key="1">
    <citation type="submission" date="2018-08" db="EMBL/GenBank/DDBJ databases">
        <authorList>
            <person name="Chevrot R."/>
        </authorList>
    </citation>
    <scope>NUCLEOTIDE SEQUENCE [LARGE SCALE GENOMIC DNA]</scope>
</reference>
<gene>
    <name evidence="7" type="ORF">PBLR_14368</name>
    <name evidence="8" type="ORF">PBLR_20042</name>
</gene>
<evidence type="ECO:0000313" key="8">
    <source>
        <dbReference type="EMBL" id="SYX87698.1"/>
    </source>
</evidence>
<evidence type="ECO:0000256" key="1">
    <source>
        <dbReference type="ARBA" id="ARBA00008857"/>
    </source>
</evidence>
<evidence type="ECO:0000313" key="7">
    <source>
        <dbReference type="EMBL" id="SYX85946.1"/>
    </source>
</evidence>
<evidence type="ECO:0000256" key="3">
    <source>
        <dbReference type="ARBA" id="ARBA00023172"/>
    </source>
</evidence>
<dbReference type="Gene3D" id="1.10.443.10">
    <property type="entry name" value="Intergrase catalytic core"/>
    <property type="match status" value="1"/>
</dbReference>
<dbReference type="GO" id="GO:0003677">
    <property type="term" value="F:DNA binding"/>
    <property type="evidence" value="ECO:0007669"/>
    <property type="project" value="UniProtKB-UniRule"/>
</dbReference>
<organism evidence="7 9">
    <name type="scientific">Paenibacillus alvei</name>
    <name type="common">Bacillus alvei</name>
    <dbReference type="NCBI Taxonomy" id="44250"/>
    <lineage>
        <taxon>Bacteria</taxon>
        <taxon>Bacillati</taxon>
        <taxon>Bacillota</taxon>
        <taxon>Bacilli</taxon>
        <taxon>Bacillales</taxon>
        <taxon>Paenibacillaceae</taxon>
        <taxon>Paenibacillus</taxon>
    </lineage>
</organism>
<dbReference type="EMBL" id="LS992241">
    <property type="protein sequence ID" value="SYX85946.1"/>
    <property type="molecule type" value="Genomic_DNA"/>
</dbReference>
<evidence type="ECO:0000256" key="2">
    <source>
        <dbReference type="ARBA" id="ARBA00023125"/>
    </source>
</evidence>
<comment type="similarity">
    <text evidence="1">Belongs to the 'phage' integrase family.</text>
</comment>
<dbReference type="Pfam" id="PF14657">
    <property type="entry name" value="Arm-DNA-bind_4"/>
    <property type="match status" value="1"/>
</dbReference>
<accession>A0A383RI27</accession>
<reference evidence="7" key="2">
    <citation type="submission" date="2018-08" db="EMBL/GenBank/DDBJ databases">
        <authorList>
            <person name="Ferrada E.E."/>
            <person name="Latorre B.A."/>
        </authorList>
    </citation>
    <scope>NUCLEOTIDE SEQUENCE</scope>
    <source>
        <strain evidence="7">Paenibacillus B-LR1</strain>
    </source>
</reference>
<dbReference type="Pfam" id="PF00589">
    <property type="entry name" value="Phage_integrase"/>
    <property type="match status" value="1"/>
</dbReference>
<dbReference type="Gene3D" id="1.10.150.130">
    <property type="match status" value="1"/>
</dbReference>
<dbReference type="PROSITE" id="PS51900">
    <property type="entry name" value="CB"/>
    <property type="match status" value="1"/>
</dbReference>
<evidence type="ECO:0000256" key="4">
    <source>
        <dbReference type="PROSITE-ProRule" id="PRU01248"/>
    </source>
</evidence>
<keyword evidence="3" id="KW-0233">DNA recombination</keyword>
<keyword evidence="2 4" id="KW-0238">DNA-binding</keyword>
<dbReference type="GO" id="GO:0006310">
    <property type="term" value="P:DNA recombination"/>
    <property type="evidence" value="ECO:0007669"/>
    <property type="project" value="UniProtKB-KW"/>
</dbReference>
<feature type="domain" description="Tyr recombinase" evidence="5">
    <location>
        <begin position="183"/>
        <end position="391"/>
    </location>
</feature>
<dbReference type="InterPro" id="IPR050090">
    <property type="entry name" value="Tyrosine_recombinase_XerCD"/>
</dbReference>
<evidence type="ECO:0000259" key="5">
    <source>
        <dbReference type="PROSITE" id="PS51898"/>
    </source>
</evidence>
<dbReference type="InterPro" id="IPR028259">
    <property type="entry name" value="AP2-like_int_N"/>
</dbReference>
<dbReference type="CDD" id="cd01189">
    <property type="entry name" value="INT_ICEBs1_C_like"/>
    <property type="match status" value="1"/>
</dbReference>
<dbReference type="InterPro" id="IPR010998">
    <property type="entry name" value="Integrase_recombinase_N"/>
</dbReference>
<dbReference type="InterPro" id="IPR044068">
    <property type="entry name" value="CB"/>
</dbReference>
<sequence length="409" mass="46715">MKGSFYKRGKTWSFMIDVGKDMQTGERKQLGKGGFQTKKEAQAAAAEILAEVNRGTYVKEEKVTFEELSKRWLDHYSKHGKPKKDGTIRVRSNERDNLLTCFSKVIASEITPDDYQAALNSLKEIGGVKKKPLGENTLSGIHSTAGMIFEYGVKIGAVKIDPTESAYIPKDLKTVEELEKNNDLPNYLEKEELIHFLNTAQIHGLDRDYEIFTTLAYTGIRVGELCALKESDIDFEEHKIRITKTLYNPNNNYSKYILNTPKTTSSIRDIHVEPEIIDVFRNLLTIQQIEKGKRPKTYHDHGFVFAKLGQYAGYPEVIKMIQLRMKRLLRLADLNQELTPHSLRHTHTSLLAEAGVSLEQIMQRLGHADDDITRKIYLHITKPKRIEASQKFGELMRASKKTDSTLTDR</sequence>
<feature type="domain" description="Core-binding (CB)" evidence="6">
    <location>
        <begin position="63"/>
        <end position="153"/>
    </location>
</feature>
<evidence type="ECO:0000259" key="6">
    <source>
        <dbReference type="PROSITE" id="PS51900"/>
    </source>
</evidence>
<protein>
    <submittedName>
        <fullName evidence="7">Integrase</fullName>
    </submittedName>
</protein>
<name>A0A383RI27_PAEAL</name>
<proteinExistence type="inferred from homology"/>
<dbReference type="SUPFAM" id="SSF56349">
    <property type="entry name" value="DNA breaking-rejoining enzymes"/>
    <property type="match status" value="1"/>
</dbReference>